<sequence length="284" mass="31216">MLLNAIPPTTKVANLNLKIAAAHGQTWTFMIDSGVNEFPAITPACIEEVMRVVQYHHTLSPDYRPRFGRRGYHAVCGVLGAAAGILRNPRVPLHIVHLALHKAVPLIEAAQARGLPITAETCFYYLLLSAENIARGHTLWAALRHGTITTVVCEHSPCTPALKGLEKGDFFSAWGGILSVGLGLPILHTEGLKLDPLITLADISACFLWNNARQVVLEHRKGKIAKEYVLQSEKTHFRNKITAYNGMWLRDRVVETIVRVNAVHSLAEGHIGCPVGTMLLEPRV</sequence>
<dbReference type="Gene3D" id="3.20.20.140">
    <property type="entry name" value="Metal-dependent hydrolases"/>
    <property type="match status" value="1"/>
</dbReference>
<dbReference type="PANTHER" id="PTHR43668:SF2">
    <property type="entry name" value="ALLANTOINASE"/>
    <property type="match status" value="1"/>
</dbReference>
<dbReference type="AlphaFoldDB" id="A0A4P9ZJ22"/>
<gene>
    <name evidence="1" type="ORF">METBISCDRAFT_29781</name>
</gene>
<name>A0A4P9ZJ22_9ASCO</name>
<evidence type="ECO:0000313" key="1">
    <source>
        <dbReference type="EMBL" id="RKP32060.1"/>
    </source>
</evidence>
<evidence type="ECO:0000313" key="2">
    <source>
        <dbReference type="Proteomes" id="UP000268321"/>
    </source>
</evidence>
<dbReference type="GO" id="GO:0006145">
    <property type="term" value="P:purine nucleobase catabolic process"/>
    <property type="evidence" value="ECO:0007669"/>
    <property type="project" value="TreeGrafter"/>
</dbReference>
<keyword evidence="2" id="KW-1185">Reference proteome</keyword>
<organism evidence="1 2">
    <name type="scientific">Metschnikowia bicuspidata</name>
    <dbReference type="NCBI Taxonomy" id="27322"/>
    <lineage>
        <taxon>Eukaryota</taxon>
        <taxon>Fungi</taxon>
        <taxon>Dikarya</taxon>
        <taxon>Ascomycota</taxon>
        <taxon>Saccharomycotina</taxon>
        <taxon>Pichiomycetes</taxon>
        <taxon>Metschnikowiaceae</taxon>
        <taxon>Metschnikowia</taxon>
    </lineage>
</organism>
<reference evidence="2" key="1">
    <citation type="journal article" date="2018" name="Nat. Microbiol.">
        <title>Leveraging single-cell genomics to expand the fungal tree of life.</title>
        <authorList>
            <person name="Ahrendt S.R."/>
            <person name="Quandt C.A."/>
            <person name="Ciobanu D."/>
            <person name="Clum A."/>
            <person name="Salamov A."/>
            <person name="Andreopoulos B."/>
            <person name="Cheng J.F."/>
            <person name="Woyke T."/>
            <person name="Pelin A."/>
            <person name="Henrissat B."/>
            <person name="Reynolds N.K."/>
            <person name="Benny G.L."/>
            <person name="Smith M.E."/>
            <person name="James T.Y."/>
            <person name="Grigoriev I.V."/>
        </authorList>
    </citation>
    <scope>NUCLEOTIDE SEQUENCE [LARGE SCALE GENOMIC DNA]</scope>
    <source>
        <strain evidence="2">Baker2002</strain>
    </source>
</reference>
<dbReference type="InterPro" id="IPR032466">
    <property type="entry name" value="Metal_Hydrolase"/>
</dbReference>
<dbReference type="InterPro" id="IPR050138">
    <property type="entry name" value="DHOase/Allantoinase_Hydrolase"/>
</dbReference>
<dbReference type="EMBL" id="ML004434">
    <property type="protein sequence ID" value="RKP32060.1"/>
    <property type="molecule type" value="Genomic_DNA"/>
</dbReference>
<protein>
    <submittedName>
        <fullName evidence="1">Metallo-dependent hydrolase</fullName>
    </submittedName>
</protein>
<dbReference type="GO" id="GO:0004038">
    <property type="term" value="F:allantoinase activity"/>
    <property type="evidence" value="ECO:0007669"/>
    <property type="project" value="TreeGrafter"/>
</dbReference>
<dbReference type="PANTHER" id="PTHR43668">
    <property type="entry name" value="ALLANTOINASE"/>
    <property type="match status" value="1"/>
</dbReference>
<dbReference type="Proteomes" id="UP000268321">
    <property type="component" value="Unassembled WGS sequence"/>
</dbReference>
<dbReference type="GO" id="GO:0005737">
    <property type="term" value="C:cytoplasm"/>
    <property type="evidence" value="ECO:0007669"/>
    <property type="project" value="TreeGrafter"/>
</dbReference>
<accession>A0A4P9ZJ22</accession>
<keyword evidence="1" id="KW-0378">Hydrolase</keyword>
<proteinExistence type="predicted"/>
<dbReference type="OrthoDB" id="10258955at2759"/>
<dbReference type="SUPFAM" id="SSF51556">
    <property type="entry name" value="Metallo-dependent hydrolases"/>
    <property type="match status" value="1"/>
</dbReference>